<feature type="domain" description="Helicase C-terminal" evidence="14">
    <location>
        <begin position="501"/>
        <end position="715"/>
    </location>
</feature>
<comment type="catalytic activity">
    <reaction evidence="12">
        <text>Couples ATP hydrolysis with the unwinding of duplex DNA by translocating in the 3'-5' direction.</text>
        <dbReference type="EC" id="5.6.2.4"/>
    </reaction>
</comment>
<comment type="subunit">
    <text evidence="12">Component of the replication restart primosome.</text>
</comment>
<dbReference type="InterPro" id="IPR040498">
    <property type="entry name" value="PriA_CRR"/>
</dbReference>
<evidence type="ECO:0000256" key="1">
    <source>
        <dbReference type="ARBA" id="ARBA00022515"/>
    </source>
</evidence>
<dbReference type="NCBIfam" id="TIGR00595">
    <property type="entry name" value="priA"/>
    <property type="match status" value="1"/>
</dbReference>
<feature type="binding site" evidence="12">
    <location>
        <position position="527"/>
    </location>
    <ligand>
        <name>Zn(2+)</name>
        <dbReference type="ChEBI" id="CHEBI:29105"/>
        <label>1</label>
    </ligand>
</feature>
<reference evidence="15 16" key="1">
    <citation type="submission" date="2019-09" db="EMBL/GenBank/DDBJ databases">
        <title>Genomes of Cryomorphaceae.</title>
        <authorList>
            <person name="Bowman J.P."/>
        </authorList>
    </citation>
    <scope>NUCLEOTIDE SEQUENCE [LARGE SCALE GENOMIC DNA]</scope>
    <source>
        <strain evidence="15 16">KCTC 52047</strain>
    </source>
</reference>
<evidence type="ECO:0000256" key="12">
    <source>
        <dbReference type="HAMAP-Rule" id="MF_00983"/>
    </source>
</evidence>
<dbReference type="GO" id="GO:0006302">
    <property type="term" value="P:double-strand break repair"/>
    <property type="evidence" value="ECO:0007669"/>
    <property type="project" value="InterPro"/>
</dbReference>
<protein>
    <recommendedName>
        <fullName evidence="12">Replication restart protein PriA</fullName>
    </recommendedName>
    <alternativeName>
        <fullName evidence="12">ATP-dependent DNA helicase PriA</fullName>
        <ecNumber evidence="12">5.6.2.4</ecNumber>
    </alternativeName>
    <alternativeName>
        <fullName evidence="12">DNA 3'-5' helicase PriA</fullName>
    </alternativeName>
</protein>
<name>A0A6N6M5V6_9FLAO</name>
<evidence type="ECO:0000259" key="14">
    <source>
        <dbReference type="PROSITE" id="PS51194"/>
    </source>
</evidence>
<dbReference type="PROSITE" id="PS51192">
    <property type="entry name" value="HELICASE_ATP_BIND_1"/>
    <property type="match status" value="1"/>
</dbReference>
<dbReference type="FunFam" id="3.40.50.300:FF:000489">
    <property type="entry name" value="Primosome assembly protein PriA"/>
    <property type="match status" value="1"/>
</dbReference>
<dbReference type="GO" id="GO:0043138">
    <property type="term" value="F:3'-5' DNA helicase activity"/>
    <property type="evidence" value="ECO:0007669"/>
    <property type="project" value="UniProtKB-EC"/>
</dbReference>
<dbReference type="GO" id="GO:0008270">
    <property type="term" value="F:zinc ion binding"/>
    <property type="evidence" value="ECO:0007669"/>
    <property type="project" value="UniProtKB-UniRule"/>
</dbReference>
<dbReference type="CDD" id="cd17929">
    <property type="entry name" value="DEXHc_priA"/>
    <property type="match status" value="1"/>
</dbReference>
<feature type="binding site" evidence="12">
    <location>
        <position position="567"/>
    </location>
    <ligand>
        <name>Zn(2+)</name>
        <dbReference type="ChEBI" id="CHEBI:29105"/>
        <label>1</label>
    </ligand>
</feature>
<feature type="binding site" evidence="12">
    <location>
        <position position="557"/>
    </location>
    <ligand>
        <name>Zn(2+)</name>
        <dbReference type="ChEBI" id="CHEBI:29105"/>
        <label>2</label>
    </ligand>
</feature>
<dbReference type="RefSeq" id="WP_151166674.1">
    <property type="nucleotide sequence ID" value="NZ_WACR01000003.1"/>
</dbReference>
<dbReference type="InterPro" id="IPR005259">
    <property type="entry name" value="PriA"/>
</dbReference>
<organism evidence="15 16">
    <name type="scientific">Salibacter halophilus</name>
    <dbReference type="NCBI Taxonomy" id="1803916"/>
    <lineage>
        <taxon>Bacteria</taxon>
        <taxon>Pseudomonadati</taxon>
        <taxon>Bacteroidota</taxon>
        <taxon>Flavobacteriia</taxon>
        <taxon>Flavobacteriales</taxon>
        <taxon>Salibacteraceae</taxon>
        <taxon>Salibacter</taxon>
    </lineage>
</organism>
<comment type="caution">
    <text evidence="15">The sequence shown here is derived from an EMBL/GenBank/DDBJ whole genome shotgun (WGS) entry which is preliminary data.</text>
</comment>
<dbReference type="GO" id="GO:0006310">
    <property type="term" value="P:DNA recombination"/>
    <property type="evidence" value="ECO:0007669"/>
    <property type="project" value="InterPro"/>
</dbReference>
<dbReference type="CDD" id="cd18804">
    <property type="entry name" value="SF2_C_priA"/>
    <property type="match status" value="1"/>
</dbReference>
<feature type="binding site" evidence="12">
    <location>
        <position position="539"/>
    </location>
    <ligand>
        <name>Zn(2+)</name>
        <dbReference type="ChEBI" id="CHEBI:29105"/>
        <label>2</label>
    </ligand>
</feature>
<evidence type="ECO:0000256" key="3">
    <source>
        <dbReference type="ARBA" id="ARBA00022723"/>
    </source>
</evidence>
<dbReference type="InterPro" id="IPR011545">
    <property type="entry name" value="DEAD/DEAH_box_helicase_dom"/>
</dbReference>
<evidence type="ECO:0000256" key="4">
    <source>
        <dbReference type="ARBA" id="ARBA00022741"/>
    </source>
</evidence>
<dbReference type="GO" id="GO:0006270">
    <property type="term" value="P:DNA replication initiation"/>
    <property type="evidence" value="ECO:0007669"/>
    <property type="project" value="TreeGrafter"/>
</dbReference>
<gene>
    <name evidence="12 15" type="primary">priA</name>
    <name evidence="15" type="ORF">F3059_03840</name>
</gene>
<evidence type="ECO:0000256" key="2">
    <source>
        <dbReference type="ARBA" id="ARBA00022705"/>
    </source>
</evidence>
<feature type="binding site" evidence="12">
    <location>
        <position position="554"/>
    </location>
    <ligand>
        <name>Zn(2+)</name>
        <dbReference type="ChEBI" id="CHEBI:29105"/>
        <label>2</label>
    </ligand>
</feature>
<evidence type="ECO:0000313" key="16">
    <source>
        <dbReference type="Proteomes" id="UP000435357"/>
    </source>
</evidence>
<evidence type="ECO:0000313" key="15">
    <source>
        <dbReference type="EMBL" id="KAB1065091.1"/>
    </source>
</evidence>
<dbReference type="SMART" id="SM00487">
    <property type="entry name" value="DEXDc"/>
    <property type="match status" value="1"/>
</dbReference>
<dbReference type="HAMAP" id="MF_00983">
    <property type="entry name" value="PriA"/>
    <property type="match status" value="1"/>
</dbReference>
<feature type="binding site" evidence="12">
    <location>
        <position position="536"/>
    </location>
    <ligand>
        <name>Zn(2+)</name>
        <dbReference type="ChEBI" id="CHEBI:29105"/>
        <label>2</label>
    </ligand>
</feature>
<dbReference type="InterPro" id="IPR001650">
    <property type="entry name" value="Helicase_C-like"/>
</dbReference>
<dbReference type="FunFam" id="3.40.1440.60:FF:000001">
    <property type="entry name" value="Primosomal protein N"/>
    <property type="match status" value="1"/>
</dbReference>
<dbReference type="Pfam" id="PF17764">
    <property type="entry name" value="PriA_3primeBD"/>
    <property type="match status" value="1"/>
</dbReference>
<keyword evidence="8 12" id="KW-0067">ATP-binding</keyword>
<dbReference type="EC" id="5.6.2.4" evidence="12"/>
<dbReference type="Proteomes" id="UP000435357">
    <property type="component" value="Unassembled WGS sequence"/>
</dbReference>
<proteinExistence type="inferred from homology"/>
<keyword evidence="6 12" id="KW-0347">Helicase</keyword>
<dbReference type="InterPro" id="IPR041222">
    <property type="entry name" value="PriA_3primeBD"/>
</dbReference>
<evidence type="ECO:0000256" key="10">
    <source>
        <dbReference type="ARBA" id="ARBA00023235"/>
    </source>
</evidence>
<dbReference type="OrthoDB" id="9759544at2"/>
<evidence type="ECO:0000256" key="8">
    <source>
        <dbReference type="ARBA" id="ARBA00022840"/>
    </source>
</evidence>
<dbReference type="Gene3D" id="3.40.1440.60">
    <property type="entry name" value="PriA, 3(prime) DNA-binding domain"/>
    <property type="match status" value="1"/>
</dbReference>
<keyword evidence="3 12" id="KW-0479">Metal-binding</keyword>
<dbReference type="EMBL" id="WACR01000003">
    <property type="protein sequence ID" value="KAB1065091.1"/>
    <property type="molecule type" value="Genomic_DNA"/>
</dbReference>
<keyword evidence="1 12" id="KW-0639">Primosome</keyword>
<comment type="cofactor">
    <cofactor evidence="12">
        <name>Zn(2+)</name>
        <dbReference type="ChEBI" id="CHEBI:29105"/>
    </cofactor>
    <text evidence="12">Binds 2 zinc ions per subunit.</text>
</comment>
<keyword evidence="4 12" id="KW-0547">Nucleotide-binding</keyword>
<comment type="similarity">
    <text evidence="12">Belongs to the helicase family. PriA subfamily.</text>
</comment>
<dbReference type="AlphaFoldDB" id="A0A6N6M5V6"/>
<feature type="domain" description="Helicase ATP-binding" evidence="13">
    <location>
        <begin position="296"/>
        <end position="464"/>
    </location>
</feature>
<dbReference type="InterPro" id="IPR041236">
    <property type="entry name" value="PriA_C"/>
</dbReference>
<evidence type="ECO:0000256" key="6">
    <source>
        <dbReference type="ARBA" id="ARBA00022806"/>
    </source>
</evidence>
<keyword evidence="16" id="KW-1185">Reference proteome</keyword>
<feature type="binding site" evidence="12">
    <location>
        <position position="570"/>
    </location>
    <ligand>
        <name>Zn(2+)</name>
        <dbReference type="ChEBI" id="CHEBI:29105"/>
        <label>1</label>
    </ligand>
</feature>
<dbReference type="GO" id="GO:0003677">
    <property type="term" value="F:DNA binding"/>
    <property type="evidence" value="ECO:0007669"/>
    <property type="project" value="UniProtKB-UniRule"/>
</dbReference>
<keyword evidence="10 12" id="KW-0413">Isomerase</keyword>
<keyword evidence="5 12" id="KW-0378">Hydrolase</keyword>
<dbReference type="Pfam" id="PF00271">
    <property type="entry name" value="Helicase_C"/>
    <property type="match status" value="1"/>
</dbReference>
<dbReference type="GO" id="GO:1990077">
    <property type="term" value="C:primosome complex"/>
    <property type="evidence" value="ECO:0007669"/>
    <property type="project" value="UniProtKB-UniRule"/>
</dbReference>
<evidence type="ECO:0000256" key="7">
    <source>
        <dbReference type="ARBA" id="ARBA00022833"/>
    </source>
</evidence>
<dbReference type="GO" id="GO:0016787">
    <property type="term" value="F:hydrolase activity"/>
    <property type="evidence" value="ECO:0007669"/>
    <property type="project" value="UniProtKB-KW"/>
</dbReference>
<evidence type="ECO:0000256" key="11">
    <source>
        <dbReference type="ARBA" id="ARBA00048988"/>
    </source>
</evidence>
<dbReference type="SMART" id="SM00490">
    <property type="entry name" value="HELICc"/>
    <property type="match status" value="1"/>
</dbReference>
<sequence>METKFVDVILPLPVPRPYTYRVPKDWNEKICEGARVLVQFGKKKIYTAIIYKIHHTPPQHYRAKYLSELVDEFPIVQPNQIELWRWIADYYMCSLGEVMAAALPAGLKVSSETIIMLNHHMEIDFDQLTDREYLIAEALESNEKLTMQEVSDILQLKTVYPIVQGLIAKQIILIEEVVKERYKPKMNDFVTLSPNYQSEEQLKQAFDELSNAPKQMHVLMKLLQLGKTPPEKVEAVKKTTLQKEAQASSAQVKALAEKGIIEIESLEVGRLPSYQSEPGEKQLNEEQQAALESIEAQFEESRKPVLLQGVTGSGKTELYIKLIQKTLDSGRQALYLLPEIALTTQIISRLEKHFGDQILVYHSKFNAQERVEIWQKLLKTEQPKLILGARSAIFLPMNNLGLTIVDEEHEQSFKQYDPAPRYNARDTAVVLSAMHKANMLLGSATPSIESRFNAHSGKYGYAFMGSRHGSAQMPDMEVVDLREQYRKKKMKTHFGEPLYEAVKKALSNKEQVILFQNRRGFSPFVQCNTCGWTPECKNCDVTLTYHKFLQKLKCHYCGYNIPHPKTCPACGSPEVQLKGFGTEKIESDIEIYFPEARIKRMDLDSTRGKNAHQQIINELETGEIDILVGTQMITKGLDFEKVSVVGILNADLMLNFQDFRAHERAFQLMTQVAGRAGRKDRRGKVFIQTFDPDHPVIKQVKKHNYDAMYNVQDHERLNFHYPPYYRLIKLTVVHHDKDLVLNGSNELAGMLRRILGDRILGPEYPAVARIKNKYHRQILIKLEKQLHLGKTKEQVASLITDFNLMDNFKSVRVIVDVDPV</sequence>
<dbReference type="Pfam" id="PF00270">
    <property type="entry name" value="DEAD"/>
    <property type="match status" value="1"/>
</dbReference>
<feature type="binding site" evidence="12">
    <location>
        <position position="530"/>
    </location>
    <ligand>
        <name>Zn(2+)</name>
        <dbReference type="ChEBI" id="CHEBI:29105"/>
        <label>1</label>
    </ligand>
</feature>
<dbReference type="PROSITE" id="PS51194">
    <property type="entry name" value="HELICASE_CTER"/>
    <property type="match status" value="1"/>
</dbReference>
<comment type="function">
    <text evidence="12">Initiates the restart of stalled replication forks, which reloads the replicative helicase on sites other than the origin of replication. Recognizes and binds to abandoned replication forks and remodels them to uncover a helicase loading site. Promotes assembly of the primosome at these replication forks.</text>
</comment>
<keyword evidence="2 12" id="KW-0235">DNA replication</keyword>
<dbReference type="Pfam" id="PF18074">
    <property type="entry name" value="PriA_C"/>
    <property type="match status" value="1"/>
</dbReference>
<keyword evidence="9 12" id="KW-0238">DNA-binding</keyword>
<dbReference type="InterPro" id="IPR042115">
    <property type="entry name" value="PriA_3primeBD_sf"/>
</dbReference>
<accession>A0A6N6M5V6</accession>
<evidence type="ECO:0000256" key="9">
    <source>
        <dbReference type="ARBA" id="ARBA00023125"/>
    </source>
</evidence>
<dbReference type="Pfam" id="PF18319">
    <property type="entry name" value="Zn_ribbon_PriA"/>
    <property type="match status" value="1"/>
</dbReference>
<keyword evidence="7 12" id="KW-0862">Zinc</keyword>
<dbReference type="GO" id="GO:0006269">
    <property type="term" value="P:DNA replication, synthesis of primer"/>
    <property type="evidence" value="ECO:0007669"/>
    <property type="project" value="UniProtKB-KW"/>
</dbReference>
<dbReference type="PANTHER" id="PTHR30580:SF0">
    <property type="entry name" value="PRIMOSOMAL PROTEIN N"/>
    <property type="match status" value="1"/>
</dbReference>
<dbReference type="Gene3D" id="3.40.50.300">
    <property type="entry name" value="P-loop containing nucleotide triphosphate hydrolases"/>
    <property type="match status" value="2"/>
</dbReference>
<dbReference type="InterPro" id="IPR014001">
    <property type="entry name" value="Helicase_ATP-bd"/>
</dbReference>
<dbReference type="GO" id="GO:0005524">
    <property type="term" value="F:ATP binding"/>
    <property type="evidence" value="ECO:0007669"/>
    <property type="project" value="UniProtKB-UniRule"/>
</dbReference>
<dbReference type="SUPFAM" id="SSF52540">
    <property type="entry name" value="P-loop containing nucleoside triphosphate hydrolases"/>
    <property type="match status" value="1"/>
</dbReference>
<dbReference type="PANTHER" id="PTHR30580">
    <property type="entry name" value="PRIMOSOMAL PROTEIN N"/>
    <property type="match status" value="1"/>
</dbReference>
<comment type="catalytic activity">
    <reaction evidence="11 12">
        <text>ATP + H2O = ADP + phosphate + H(+)</text>
        <dbReference type="Rhea" id="RHEA:13065"/>
        <dbReference type="ChEBI" id="CHEBI:15377"/>
        <dbReference type="ChEBI" id="CHEBI:15378"/>
        <dbReference type="ChEBI" id="CHEBI:30616"/>
        <dbReference type="ChEBI" id="CHEBI:43474"/>
        <dbReference type="ChEBI" id="CHEBI:456216"/>
        <dbReference type="EC" id="5.6.2.4"/>
    </reaction>
</comment>
<evidence type="ECO:0000256" key="5">
    <source>
        <dbReference type="ARBA" id="ARBA00022801"/>
    </source>
</evidence>
<evidence type="ECO:0000259" key="13">
    <source>
        <dbReference type="PROSITE" id="PS51192"/>
    </source>
</evidence>
<dbReference type="InterPro" id="IPR027417">
    <property type="entry name" value="P-loop_NTPase"/>
</dbReference>